<dbReference type="EMBL" id="AUZY01001819">
    <property type="protein sequence ID" value="EQD73830.1"/>
    <property type="molecule type" value="Genomic_DNA"/>
</dbReference>
<accession>T1CV96</accession>
<sequence>MPESVADRPTRSHEYVFLLTKSRRYFYDGEAVREPVSGGAHPEGRAGRPEAGGSGSGVRSNKSFTSAVAG</sequence>
<evidence type="ECO:0000256" key="1">
    <source>
        <dbReference type="SAM" id="MobiDB-lite"/>
    </source>
</evidence>
<feature type="compositionally biased region" description="Polar residues" evidence="1">
    <location>
        <begin position="57"/>
        <end position="70"/>
    </location>
</feature>
<gene>
    <name evidence="2" type="ORF">B1B_03015</name>
</gene>
<name>T1CV96_9ZZZZ</name>
<reference evidence="2" key="2">
    <citation type="journal article" date="2014" name="ISME J.">
        <title>Microbial stratification in low pH oxic and suboxic macroscopic growths along an acid mine drainage.</title>
        <authorList>
            <person name="Mendez-Garcia C."/>
            <person name="Mesa V."/>
            <person name="Sprenger R.R."/>
            <person name="Richter M."/>
            <person name="Diez M.S."/>
            <person name="Solano J."/>
            <person name="Bargiela R."/>
            <person name="Golyshina O.V."/>
            <person name="Manteca A."/>
            <person name="Ramos J.L."/>
            <person name="Gallego J.R."/>
            <person name="Llorente I."/>
            <person name="Martins Dos Santos V.A."/>
            <person name="Jensen O.N."/>
            <person name="Pelaez A.I."/>
            <person name="Sanchez J."/>
            <person name="Ferrer M."/>
        </authorList>
    </citation>
    <scope>NUCLEOTIDE SEQUENCE</scope>
</reference>
<feature type="non-terminal residue" evidence="2">
    <location>
        <position position="70"/>
    </location>
</feature>
<comment type="caution">
    <text evidence="2">The sequence shown here is derived from an EMBL/GenBank/DDBJ whole genome shotgun (WGS) entry which is preliminary data.</text>
</comment>
<reference evidence="2" key="1">
    <citation type="submission" date="2013-08" db="EMBL/GenBank/DDBJ databases">
        <authorList>
            <person name="Mendez C."/>
            <person name="Richter M."/>
            <person name="Ferrer M."/>
            <person name="Sanchez J."/>
        </authorList>
    </citation>
    <scope>NUCLEOTIDE SEQUENCE</scope>
</reference>
<feature type="region of interest" description="Disordered" evidence="1">
    <location>
        <begin position="34"/>
        <end position="70"/>
    </location>
</feature>
<dbReference type="AlphaFoldDB" id="T1CV96"/>
<evidence type="ECO:0000313" key="2">
    <source>
        <dbReference type="EMBL" id="EQD73830.1"/>
    </source>
</evidence>
<protein>
    <submittedName>
        <fullName evidence="2">NheIM</fullName>
    </submittedName>
</protein>
<dbReference type="InterPro" id="IPR029063">
    <property type="entry name" value="SAM-dependent_MTases_sf"/>
</dbReference>
<proteinExistence type="predicted"/>
<organism evidence="2">
    <name type="scientific">mine drainage metagenome</name>
    <dbReference type="NCBI Taxonomy" id="410659"/>
    <lineage>
        <taxon>unclassified sequences</taxon>
        <taxon>metagenomes</taxon>
        <taxon>ecological metagenomes</taxon>
    </lineage>
</organism>
<dbReference type="Gene3D" id="3.40.50.150">
    <property type="entry name" value="Vaccinia Virus protein VP39"/>
    <property type="match status" value="1"/>
</dbReference>